<name>B3T3W5_9ZZZZ</name>
<reference evidence="2" key="1">
    <citation type="journal article" date="2008" name="ISME J.">
        <title>Genomic patterns of recombination, clonal divergence and environment in marine microbial populations.</title>
        <authorList>
            <person name="Konstantinidis K.T."/>
            <person name="Delong E.F."/>
        </authorList>
    </citation>
    <scope>NUCLEOTIDE SEQUENCE</scope>
</reference>
<accession>B3T3W5</accession>
<proteinExistence type="predicted"/>
<sequence>MAKKVGQRVRLSRYNEKLQRKQMRKNIRQRQKRESRKRNKSYFKKKKKQIEKVIIKDSETLGYRTLKGNFDNLRSFFHSGEKGRREMLKRYKGLRKNAATAVKNIEEFSGRKRKPGKKLREELSSGLCDICNVRMTRSTHIGRQPWHRETLEHVLDHNSGGSLKKSELAVICRACNQVLNDQKPKLSNYENLNEIYKKELYDFFIFKQVLLISHDAVVRDFNQQYVQFWKHRFNVANRNHRKGVDLIEDENTKSLQKETVYWSLDCFNHPHCRHCGACNSTSLSHNHGHNIPYFTD</sequence>
<evidence type="ECO:0008006" key="3">
    <source>
        <dbReference type="Google" id="ProtNLM"/>
    </source>
</evidence>
<feature type="region of interest" description="Disordered" evidence="1">
    <location>
        <begin position="1"/>
        <end position="45"/>
    </location>
</feature>
<gene>
    <name evidence="2" type="ORF">ALOHA_HF4000ANIW133F6ctg1g24</name>
</gene>
<protein>
    <recommendedName>
        <fullName evidence="3">HNH domain-containing protein</fullName>
    </recommendedName>
</protein>
<dbReference type="Gene3D" id="1.10.30.50">
    <property type="match status" value="1"/>
</dbReference>
<evidence type="ECO:0000256" key="1">
    <source>
        <dbReference type="SAM" id="MobiDB-lite"/>
    </source>
</evidence>
<dbReference type="AlphaFoldDB" id="B3T3W5"/>
<dbReference type="EMBL" id="EU016596">
    <property type="protein sequence ID" value="ABZ07274.1"/>
    <property type="molecule type" value="Genomic_DNA"/>
</dbReference>
<feature type="compositionally biased region" description="Basic residues" evidence="1">
    <location>
        <begin position="20"/>
        <end position="45"/>
    </location>
</feature>
<feature type="compositionally biased region" description="Basic residues" evidence="1">
    <location>
        <begin position="1"/>
        <end position="11"/>
    </location>
</feature>
<organism evidence="2">
    <name type="scientific">uncultured marine microorganism HF4000_ANIW133F6</name>
    <dbReference type="NCBI Taxonomy" id="455529"/>
    <lineage>
        <taxon>unclassified sequences</taxon>
        <taxon>environmental samples</taxon>
    </lineage>
</organism>
<evidence type="ECO:0000313" key="2">
    <source>
        <dbReference type="EMBL" id="ABZ07274.1"/>
    </source>
</evidence>